<feature type="compositionally biased region" description="Acidic residues" evidence="2">
    <location>
        <begin position="26"/>
        <end position="35"/>
    </location>
</feature>
<dbReference type="STRING" id="46177.SAMN05660976_07502"/>
<dbReference type="InterPro" id="IPR019734">
    <property type="entry name" value="TPR_rpt"/>
</dbReference>
<organism evidence="3 4">
    <name type="scientific">Nonomuraea pusilla</name>
    <dbReference type="NCBI Taxonomy" id="46177"/>
    <lineage>
        <taxon>Bacteria</taxon>
        <taxon>Bacillati</taxon>
        <taxon>Actinomycetota</taxon>
        <taxon>Actinomycetes</taxon>
        <taxon>Streptosporangiales</taxon>
        <taxon>Streptosporangiaceae</taxon>
        <taxon>Nonomuraea</taxon>
    </lineage>
</organism>
<keyword evidence="4" id="KW-1185">Reference proteome</keyword>
<dbReference type="PROSITE" id="PS50005">
    <property type="entry name" value="TPR"/>
    <property type="match status" value="1"/>
</dbReference>
<evidence type="ECO:0000313" key="3">
    <source>
        <dbReference type="EMBL" id="SEN41298.1"/>
    </source>
</evidence>
<sequence length="343" mass="37630">MGDPERASVRVEGVPHEPERFTTTQAEDEGQEDEDTHPVIGGCAEKHLAFLHGQRPAFLDGYAGRHRQRRHVPHDQALPLRLAQGLAQDGPHVADAVRLVARRALGLPQGIDWLYHDVGDFRAAQYWTDRTLELSHAVADRDMTAYIMARKSQLAGDTGDPVAAVDMAEAASNLARPGSRLQALAPTYACHGHALQHEDDAARRELDRAHELLLQATSDQASSWAVWLDEPYLQAQRARSYAELGRFSEAVEGFRQAIAAVPPSFRRDLGVYLSRESLAHAGAGEPEQAADVAMSALYIAEETGSARIMNALLALDEQLEPWRTTPLVAELHSALRSTVVKQA</sequence>
<keyword evidence="1" id="KW-0802">TPR repeat</keyword>
<dbReference type="AlphaFoldDB" id="A0A1H8GDB2"/>
<evidence type="ECO:0000256" key="2">
    <source>
        <dbReference type="SAM" id="MobiDB-lite"/>
    </source>
</evidence>
<evidence type="ECO:0000313" key="4">
    <source>
        <dbReference type="Proteomes" id="UP000198953"/>
    </source>
</evidence>
<evidence type="ECO:0000256" key="1">
    <source>
        <dbReference type="PROSITE-ProRule" id="PRU00339"/>
    </source>
</evidence>
<dbReference type="RefSeq" id="WP_091105190.1">
    <property type="nucleotide sequence ID" value="NZ_FOBF01000026.1"/>
</dbReference>
<gene>
    <name evidence="3" type="ORF">SAMN05660976_07502</name>
</gene>
<dbReference type="InterPro" id="IPR011990">
    <property type="entry name" value="TPR-like_helical_dom_sf"/>
</dbReference>
<dbReference type="EMBL" id="FOBF01000026">
    <property type="protein sequence ID" value="SEN41298.1"/>
    <property type="molecule type" value="Genomic_DNA"/>
</dbReference>
<accession>A0A1H8GDB2</accession>
<name>A0A1H8GDB2_9ACTN</name>
<dbReference type="SUPFAM" id="SSF48452">
    <property type="entry name" value="TPR-like"/>
    <property type="match status" value="1"/>
</dbReference>
<protein>
    <submittedName>
        <fullName evidence="3">Uncharacterized protein</fullName>
    </submittedName>
</protein>
<dbReference type="Proteomes" id="UP000198953">
    <property type="component" value="Unassembled WGS sequence"/>
</dbReference>
<reference evidence="3 4" key="1">
    <citation type="submission" date="2016-10" db="EMBL/GenBank/DDBJ databases">
        <authorList>
            <person name="de Groot N.N."/>
        </authorList>
    </citation>
    <scope>NUCLEOTIDE SEQUENCE [LARGE SCALE GENOMIC DNA]</scope>
    <source>
        <strain evidence="3 4">DSM 43357</strain>
    </source>
</reference>
<dbReference type="Gene3D" id="1.25.40.10">
    <property type="entry name" value="Tetratricopeptide repeat domain"/>
    <property type="match status" value="1"/>
</dbReference>
<feature type="region of interest" description="Disordered" evidence="2">
    <location>
        <begin position="1"/>
        <end position="37"/>
    </location>
</feature>
<feature type="repeat" description="TPR" evidence="1">
    <location>
        <begin position="231"/>
        <end position="264"/>
    </location>
</feature>
<feature type="compositionally biased region" description="Basic and acidic residues" evidence="2">
    <location>
        <begin position="1"/>
        <end position="20"/>
    </location>
</feature>
<proteinExistence type="predicted"/>